<dbReference type="PRINTS" id="PR00463">
    <property type="entry name" value="EP450I"/>
</dbReference>
<dbReference type="GO" id="GO:0005506">
    <property type="term" value="F:iron ion binding"/>
    <property type="evidence" value="ECO:0007669"/>
    <property type="project" value="InterPro"/>
</dbReference>
<evidence type="ECO:0000313" key="10">
    <source>
        <dbReference type="EMBL" id="KAH8103863.1"/>
    </source>
</evidence>
<dbReference type="InterPro" id="IPR001128">
    <property type="entry name" value="Cyt_P450"/>
</dbReference>
<dbReference type="InterPro" id="IPR002401">
    <property type="entry name" value="Cyt_P450_E_grp-I"/>
</dbReference>
<name>A0A8K0XSK4_9AGAR</name>
<evidence type="ECO:0000256" key="6">
    <source>
        <dbReference type="ARBA" id="ARBA00023002"/>
    </source>
</evidence>
<evidence type="ECO:0000256" key="8">
    <source>
        <dbReference type="ARBA" id="ARBA00023033"/>
    </source>
</evidence>
<dbReference type="EMBL" id="JAEVFJ010000006">
    <property type="protein sequence ID" value="KAH8103863.1"/>
    <property type="molecule type" value="Genomic_DNA"/>
</dbReference>
<sequence>MSILLIFDSAQPVYGVILVTAALIALFAYPLLASHGLRHIPGPPLAKLSNVWLSWLSRTSRINTILHEQHKKYGKVVRIAPNHVSIADPAALHAIYGHGSQALKSDFYQAFVQFGGTPSVFSTRSKEEHARKRKFVAHALSMRSVMEYEPTIAQYQRMLVEHWDRICSDAKKTSRGTVGTQSWYSKDGRAWLDIMHWLNFVAFDIIGDLVFGSGFGMVANGSDVVKIAKSQTAALESFDSDKHDLDTDEIPAVKVVLERGDHVATSAFSPAWFRPFLRFFPATNKGRRAMELFGNLAVTAIARRLLTSPDKVDLLSKMVEIKDDGGRTMDGRELAAEATTLLIAGSDTTSNSMCAIIFYLAKYQDIQSILQRELDDVLGSPSASEVYDDHDKVYDRIKNLPFLEAVINEGLRLQSTVGGDKVAMLKAFAPFQIGSRACLGRNLANMEMTMLLATLLHRYHFDLENPAQVLAIYEAIIRKPLECIVGVRRREEVEA</sequence>
<keyword evidence="8 10" id="KW-0503">Monooxygenase</keyword>
<evidence type="ECO:0000256" key="1">
    <source>
        <dbReference type="ARBA" id="ARBA00001971"/>
    </source>
</evidence>
<dbReference type="GO" id="GO:0004497">
    <property type="term" value="F:monooxygenase activity"/>
    <property type="evidence" value="ECO:0007669"/>
    <property type="project" value="UniProtKB-KW"/>
</dbReference>
<dbReference type="PANTHER" id="PTHR24305">
    <property type="entry name" value="CYTOCHROME P450"/>
    <property type="match status" value="1"/>
</dbReference>
<comment type="cofactor">
    <cofactor evidence="1">
        <name>heme</name>
        <dbReference type="ChEBI" id="CHEBI:30413"/>
    </cofactor>
</comment>
<dbReference type="SUPFAM" id="SSF48264">
    <property type="entry name" value="Cytochrome P450"/>
    <property type="match status" value="1"/>
</dbReference>
<comment type="caution">
    <text evidence="10">The sequence shown here is derived from an EMBL/GenBank/DDBJ whole genome shotgun (WGS) entry which is preliminary data.</text>
</comment>
<keyword evidence="11" id="KW-1185">Reference proteome</keyword>
<evidence type="ECO:0000256" key="4">
    <source>
        <dbReference type="ARBA" id="ARBA00022617"/>
    </source>
</evidence>
<keyword evidence="9" id="KW-0472">Membrane</keyword>
<dbReference type="GO" id="GO:0020037">
    <property type="term" value="F:heme binding"/>
    <property type="evidence" value="ECO:0007669"/>
    <property type="project" value="InterPro"/>
</dbReference>
<evidence type="ECO:0000256" key="9">
    <source>
        <dbReference type="SAM" id="Phobius"/>
    </source>
</evidence>
<keyword evidence="5" id="KW-0479">Metal-binding</keyword>
<evidence type="ECO:0000256" key="2">
    <source>
        <dbReference type="ARBA" id="ARBA00005179"/>
    </source>
</evidence>
<dbReference type="AlphaFoldDB" id="A0A8K0XSK4"/>
<comment type="similarity">
    <text evidence="3">Belongs to the cytochrome P450 family.</text>
</comment>
<keyword evidence="7" id="KW-0408">Iron</keyword>
<proteinExistence type="inferred from homology"/>
<dbReference type="PRINTS" id="PR00385">
    <property type="entry name" value="P450"/>
</dbReference>
<dbReference type="Proteomes" id="UP000813824">
    <property type="component" value="Unassembled WGS sequence"/>
</dbReference>
<dbReference type="GO" id="GO:0016705">
    <property type="term" value="F:oxidoreductase activity, acting on paired donors, with incorporation or reduction of molecular oxygen"/>
    <property type="evidence" value="ECO:0007669"/>
    <property type="project" value="InterPro"/>
</dbReference>
<keyword evidence="9" id="KW-1133">Transmembrane helix</keyword>
<keyword evidence="4" id="KW-0349">Heme</keyword>
<reference evidence="10" key="1">
    <citation type="journal article" date="2021" name="New Phytol.">
        <title>Evolutionary innovations through gain and loss of genes in the ectomycorrhizal Boletales.</title>
        <authorList>
            <person name="Wu G."/>
            <person name="Miyauchi S."/>
            <person name="Morin E."/>
            <person name="Kuo A."/>
            <person name="Drula E."/>
            <person name="Varga T."/>
            <person name="Kohler A."/>
            <person name="Feng B."/>
            <person name="Cao Y."/>
            <person name="Lipzen A."/>
            <person name="Daum C."/>
            <person name="Hundley H."/>
            <person name="Pangilinan J."/>
            <person name="Johnson J."/>
            <person name="Barry K."/>
            <person name="LaButti K."/>
            <person name="Ng V."/>
            <person name="Ahrendt S."/>
            <person name="Min B."/>
            <person name="Choi I.G."/>
            <person name="Park H."/>
            <person name="Plett J.M."/>
            <person name="Magnuson J."/>
            <person name="Spatafora J.W."/>
            <person name="Nagy L.G."/>
            <person name="Henrissat B."/>
            <person name="Grigoriev I.V."/>
            <person name="Yang Z.L."/>
            <person name="Xu J."/>
            <person name="Martin F.M."/>
        </authorList>
    </citation>
    <scope>NUCLEOTIDE SEQUENCE</scope>
    <source>
        <strain evidence="10">KKN 215</strain>
    </source>
</reference>
<comment type="pathway">
    <text evidence="2">Secondary metabolite biosynthesis.</text>
</comment>
<organism evidence="10 11">
    <name type="scientific">Cristinia sonorae</name>
    <dbReference type="NCBI Taxonomy" id="1940300"/>
    <lineage>
        <taxon>Eukaryota</taxon>
        <taxon>Fungi</taxon>
        <taxon>Dikarya</taxon>
        <taxon>Basidiomycota</taxon>
        <taxon>Agaricomycotina</taxon>
        <taxon>Agaricomycetes</taxon>
        <taxon>Agaricomycetidae</taxon>
        <taxon>Agaricales</taxon>
        <taxon>Pleurotineae</taxon>
        <taxon>Stephanosporaceae</taxon>
        <taxon>Cristinia</taxon>
    </lineage>
</organism>
<protein>
    <submittedName>
        <fullName evidence="10">Cytochrome P450 monooxygenase pc-bph</fullName>
    </submittedName>
</protein>
<keyword evidence="6" id="KW-0560">Oxidoreductase</keyword>
<dbReference type="OrthoDB" id="1470350at2759"/>
<dbReference type="Pfam" id="PF00067">
    <property type="entry name" value="p450"/>
    <property type="match status" value="2"/>
</dbReference>
<evidence type="ECO:0000256" key="7">
    <source>
        <dbReference type="ARBA" id="ARBA00023004"/>
    </source>
</evidence>
<accession>A0A8K0XSK4</accession>
<dbReference type="InterPro" id="IPR036396">
    <property type="entry name" value="Cyt_P450_sf"/>
</dbReference>
<dbReference type="PANTHER" id="PTHR24305:SF29">
    <property type="entry name" value="BENZOATE-PARA-HYDROXYLASE"/>
    <property type="match status" value="1"/>
</dbReference>
<evidence type="ECO:0000256" key="3">
    <source>
        <dbReference type="ARBA" id="ARBA00010617"/>
    </source>
</evidence>
<dbReference type="Gene3D" id="1.10.630.10">
    <property type="entry name" value="Cytochrome P450"/>
    <property type="match status" value="2"/>
</dbReference>
<feature type="transmembrane region" description="Helical" evidence="9">
    <location>
        <begin position="12"/>
        <end position="32"/>
    </location>
</feature>
<gene>
    <name evidence="10" type="ORF">BXZ70DRAFT_998779</name>
</gene>
<dbReference type="InterPro" id="IPR050121">
    <property type="entry name" value="Cytochrome_P450_monoxygenase"/>
</dbReference>
<evidence type="ECO:0000313" key="11">
    <source>
        <dbReference type="Proteomes" id="UP000813824"/>
    </source>
</evidence>
<keyword evidence="9" id="KW-0812">Transmembrane</keyword>
<evidence type="ECO:0000256" key="5">
    <source>
        <dbReference type="ARBA" id="ARBA00022723"/>
    </source>
</evidence>